<organism evidence="4 5">
    <name type="scientific">Acidisarcina polymorpha</name>
    <dbReference type="NCBI Taxonomy" id="2211140"/>
    <lineage>
        <taxon>Bacteria</taxon>
        <taxon>Pseudomonadati</taxon>
        <taxon>Acidobacteriota</taxon>
        <taxon>Terriglobia</taxon>
        <taxon>Terriglobales</taxon>
        <taxon>Acidobacteriaceae</taxon>
        <taxon>Acidisarcina</taxon>
    </lineage>
</organism>
<dbReference type="Pfam" id="PF00005">
    <property type="entry name" value="ABC_tran"/>
    <property type="match status" value="1"/>
</dbReference>
<reference evidence="4 5" key="1">
    <citation type="journal article" date="2018" name="Front. Microbiol.">
        <title>Hydrolytic Capabilities as a Key to Environmental Success: Chitinolytic and Cellulolytic Acidobacteria From Acidic Sub-arctic Soils and Boreal Peatlands.</title>
        <authorList>
            <person name="Belova S.E."/>
            <person name="Ravin N.V."/>
            <person name="Pankratov T.A."/>
            <person name="Rakitin A.L."/>
            <person name="Ivanova A.A."/>
            <person name="Beletsky A.V."/>
            <person name="Mardanov A.V."/>
            <person name="Sinninghe Damste J.S."/>
            <person name="Dedysh S.N."/>
        </authorList>
    </citation>
    <scope>NUCLEOTIDE SEQUENCE [LARGE SCALE GENOMIC DNA]</scope>
    <source>
        <strain evidence="4 5">SBC82</strain>
    </source>
</reference>
<feature type="domain" description="ABC transporter" evidence="3">
    <location>
        <begin position="25"/>
        <end position="255"/>
    </location>
</feature>
<dbReference type="PROSITE" id="PS00211">
    <property type="entry name" value="ABC_TRANSPORTER_1"/>
    <property type="match status" value="1"/>
</dbReference>
<evidence type="ECO:0000256" key="1">
    <source>
        <dbReference type="ARBA" id="ARBA00022741"/>
    </source>
</evidence>
<evidence type="ECO:0000259" key="3">
    <source>
        <dbReference type="PROSITE" id="PS50893"/>
    </source>
</evidence>
<name>A0A2Z5G9G8_9BACT</name>
<dbReference type="InterPro" id="IPR027417">
    <property type="entry name" value="P-loop_NTPase"/>
</dbReference>
<dbReference type="AlphaFoldDB" id="A0A2Z5G9G8"/>
<dbReference type="PANTHER" id="PTHR43582">
    <property type="entry name" value="LINEARMYCIN RESISTANCE ATP-BINDING PROTEIN LNRL"/>
    <property type="match status" value="1"/>
</dbReference>
<keyword evidence="2 4" id="KW-0067">ATP-binding</keyword>
<evidence type="ECO:0000313" key="4">
    <source>
        <dbReference type="EMBL" id="AXC15196.1"/>
    </source>
</evidence>
<dbReference type="InterPro" id="IPR017871">
    <property type="entry name" value="ABC_transporter-like_CS"/>
</dbReference>
<gene>
    <name evidence="4" type="ORF">ACPOL_5952</name>
</gene>
<evidence type="ECO:0000256" key="2">
    <source>
        <dbReference type="ARBA" id="ARBA00022840"/>
    </source>
</evidence>
<protein>
    <submittedName>
        <fullName evidence="4">ABC transporter, ATP-binding protein</fullName>
    </submittedName>
</protein>
<dbReference type="KEGG" id="abas:ACPOL_5952"/>
<dbReference type="PANTHER" id="PTHR43582:SF5">
    <property type="entry name" value="ABC TRANSPORTER"/>
    <property type="match status" value="1"/>
</dbReference>
<dbReference type="GO" id="GO:0005524">
    <property type="term" value="F:ATP binding"/>
    <property type="evidence" value="ECO:0007669"/>
    <property type="project" value="UniProtKB-KW"/>
</dbReference>
<dbReference type="InterPro" id="IPR003439">
    <property type="entry name" value="ABC_transporter-like_ATP-bd"/>
</dbReference>
<accession>A0A2Z5G9G8</accession>
<dbReference type="PROSITE" id="PS50893">
    <property type="entry name" value="ABC_TRANSPORTER_2"/>
    <property type="match status" value="1"/>
</dbReference>
<sequence length="348" mass="37988">MMATVSESPASPPSTRFQRGAFAPIVLDRLTHSYGDRRALDDLSFEVKAGEIFGLLGPNGSGKTTLFRILSTLMTPTGGRASIQGFDVAREPNKVRQQIGIVFQARSLDMKLTVAENLKHQGNLYGLQGALLRTRIHDVLGRVGLLDRAHDFAETLSGGMQRRVELAKGLIHSPSILLLDEPSTGLDPGARRDLWQYLETLRDEEEVAILVTTHLMEEAEHCDRLAILNDGHLVALGSPFELKSQIGGDVVLFETRSPEAAETLSLRLAQRFTAEAAVLGSSVRLEHNQGHRFVTSVVEAFPGMVEAVTVSKPSLEDVFIRRTGHRFWTDVAAGDLAPVQSSRAGKGH</sequence>
<dbReference type="Gene3D" id="3.40.50.300">
    <property type="entry name" value="P-loop containing nucleotide triphosphate hydrolases"/>
    <property type="match status" value="1"/>
</dbReference>
<proteinExistence type="predicted"/>
<dbReference type="EMBL" id="CP030840">
    <property type="protein sequence ID" value="AXC15196.1"/>
    <property type="molecule type" value="Genomic_DNA"/>
</dbReference>
<dbReference type="RefSeq" id="WP_236657069.1">
    <property type="nucleotide sequence ID" value="NZ_CP030840.1"/>
</dbReference>
<dbReference type="Proteomes" id="UP000253606">
    <property type="component" value="Chromosome"/>
</dbReference>
<keyword evidence="1" id="KW-0547">Nucleotide-binding</keyword>
<dbReference type="GO" id="GO:0016887">
    <property type="term" value="F:ATP hydrolysis activity"/>
    <property type="evidence" value="ECO:0007669"/>
    <property type="project" value="InterPro"/>
</dbReference>
<dbReference type="SMART" id="SM00382">
    <property type="entry name" value="AAA"/>
    <property type="match status" value="1"/>
</dbReference>
<evidence type="ECO:0000313" key="5">
    <source>
        <dbReference type="Proteomes" id="UP000253606"/>
    </source>
</evidence>
<dbReference type="InterPro" id="IPR003593">
    <property type="entry name" value="AAA+_ATPase"/>
</dbReference>
<dbReference type="SUPFAM" id="SSF52540">
    <property type="entry name" value="P-loop containing nucleoside triphosphate hydrolases"/>
    <property type="match status" value="1"/>
</dbReference>
<keyword evidence="5" id="KW-1185">Reference proteome</keyword>